<evidence type="ECO:0000313" key="3">
    <source>
        <dbReference type="Proteomes" id="UP000319817"/>
    </source>
</evidence>
<gene>
    <name evidence="2" type="ORF">K239x_30730</name>
</gene>
<dbReference type="InterPro" id="IPR037401">
    <property type="entry name" value="SnoaL-like"/>
</dbReference>
<organism evidence="2 3">
    <name type="scientific">Stieleria marina</name>
    <dbReference type="NCBI Taxonomy" id="1930275"/>
    <lineage>
        <taxon>Bacteria</taxon>
        <taxon>Pseudomonadati</taxon>
        <taxon>Planctomycetota</taxon>
        <taxon>Planctomycetia</taxon>
        <taxon>Pirellulales</taxon>
        <taxon>Pirellulaceae</taxon>
        <taxon>Stieleria</taxon>
    </lineage>
</organism>
<evidence type="ECO:0000313" key="2">
    <source>
        <dbReference type="EMBL" id="QDT11079.1"/>
    </source>
</evidence>
<accession>A0A517NVD8</accession>
<dbReference type="Gene3D" id="3.10.450.50">
    <property type="match status" value="1"/>
</dbReference>
<dbReference type="Pfam" id="PF12680">
    <property type="entry name" value="SnoaL_2"/>
    <property type="match status" value="1"/>
</dbReference>
<dbReference type="AlphaFoldDB" id="A0A517NVD8"/>
<feature type="domain" description="SnoaL-like" evidence="1">
    <location>
        <begin position="25"/>
        <end position="121"/>
    </location>
</feature>
<dbReference type="Proteomes" id="UP000319817">
    <property type="component" value="Chromosome"/>
</dbReference>
<protein>
    <submittedName>
        <fullName evidence="2">SnoaL-like domain protein</fullName>
    </submittedName>
</protein>
<proteinExistence type="predicted"/>
<reference evidence="2 3" key="1">
    <citation type="submission" date="2019-02" db="EMBL/GenBank/DDBJ databases">
        <title>Deep-cultivation of Planctomycetes and their phenomic and genomic characterization uncovers novel biology.</title>
        <authorList>
            <person name="Wiegand S."/>
            <person name="Jogler M."/>
            <person name="Boedeker C."/>
            <person name="Pinto D."/>
            <person name="Vollmers J."/>
            <person name="Rivas-Marin E."/>
            <person name="Kohn T."/>
            <person name="Peeters S.H."/>
            <person name="Heuer A."/>
            <person name="Rast P."/>
            <person name="Oberbeckmann S."/>
            <person name="Bunk B."/>
            <person name="Jeske O."/>
            <person name="Meyerdierks A."/>
            <person name="Storesund J.E."/>
            <person name="Kallscheuer N."/>
            <person name="Luecker S."/>
            <person name="Lage O.M."/>
            <person name="Pohl T."/>
            <person name="Merkel B.J."/>
            <person name="Hornburger P."/>
            <person name="Mueller R.-W."/>
            <person name="Bruemmer F."/>
            <person name="Labrenz M."/>
            <person name="Spormann A.M."/>
            <person name="Op den Camp H."/>
            <person name="Overmann J."/>
            <person name="Amann R."/>
            <person name="Jetten M.S.M."/>
            <person name="Mascher T."/>
            <person name="Medema M.H."/>
            <person name="Devos D.P."/>
            <person name="Kaster A.-K."/>
            <person name="Ovreas L."/>
            <person name="Rohde M."/>
            <person name="Galperin M.Y."/>
            <person name="Jogler C."/>
        </authorList>
    </citation>
    <scope>NUCLEOTIDE SEQUENCE [LARGE SCALE GENOMIC DNA]</scope>
    <source>
        <strain evidence="2 3">K23_9</strain>
    </source>
</reference>
<dbReference type="InterPro" id="IPR032710">
    <property type="entry name" value="NTF2-like_dom_sf"/>
</dbReference>
<dbReference type="SUPFAM" id="SSF54427">
    <property type="entry name" value="NTF2-like"/>
    <property type="match status" value="1"/>
</dbReference>
<keyword evidence="3" id="KW-1185">Reference proteome</keyword>
<sequence length="148" mass="16689">MSLHDDGLTPEEMVNKGFLLTWVKRAWTSPALASVEEYFHPDCVVTGMAPEVLEGIAQVQAVYNTLHSRVEHKHAEVSFAFLKGEHFSMVMELQGVHRESDVEVVIEVAVFGRMKDGQIFQVHNVVDYSHMYAKLGMLDVAKIRTLFG</sequence>
<evidence type="ECO:0000259" key="1">
    <source>
        <dbReference type="Pfam" id="PF12680"/>
    </source>
</evidence>
<dbReference type="RefSeq" id="WP_419188958.1">
    <property type="nucleotide sequence ID" value="NZ_CP036526.1"/>
</dbReference>
<dbReference type="EMBL" id="CP036526">
    <property type="protein sequence ID" value="QDT11079.1"/>
    <property type="molecule type" value="Genomic_DNA"/>
</dbReference>
<name>A0A517NVD8_9BACT</name>